<evidence type="ECO:0000259" key="3">
    <source>
        <dbReference type="PROSITE" id="PS50113"/>
    </source>
</evidence>
<evidence type="ECO:0000259" key="5">
    <source>
        <dbReference type="PROSITE" id="PS50887"/>
    </source>
</evidence>
<name>A0A011QJA7_ACCRE</name>
<feature type="domain" description="PAC" evidence="3">
    <location>
        <begin position="212"/>
        <end position="264"/>
    </location>
</feature>
<dbReference type="CDD" id="cd17574">
    <property type="entry name" value="REC_OmpR"/>
    <property type="match status" value="1"/>
</dbReference>
<evidence type="ECO:0000313" key="7">
    <source>
        <dbReference type="Proteomes" id="UP000022141"/>
    </source>
</evidence>
<dbReference type="SMART" id="SM00052">
    <property type="entry name" value="EAL"/>
    <property type="match status" value="1"/>
</dbReference>
<evidence type="ECO:0000259" key="2">
    <source>
        <dbReference type="PROSITE" id="PS50110"/>
    </source>
</evidence>
<dbReference type="InterPro" id="IPR013655">
    <property type="entry name" value="PAS_fold_3"/>
</dbReference>
<dbReference type="InterPro" id="IPR029787">
    <property type="entry name" value="Nucleotide_cyclase"/>
</dbReference>
<dbReference type="PROSITE" id="PS50883">
    <property type="entry name" value="EAL"/>
    <property type="match status" value="1"/>
</dbReference>
<comment type="caution">
    <text evidence="6">The sequence shown here is derived from an EMBL/GenBank/DDBJ whole genome shotgun (WGS) entry which is preliminary data.</text>
</comment>
<dbReference type="GO" id="GO:0000160">
    <property type="term" value="P:phosphorelay signal transduction system"/>
    <property type="evidence" value="ECO:0007669"/>
    <property type="project" value="InterPro"/>
</dbReference>
<dbReference type="Gene3D" id="3.20.20.450">
    <property type="entry name" value="EAL domain"/>
    <property type="match status" value="1"/>
</dbReference>
<evidence type="ECO:0000259" key="4">
    <source>
        <dbReference type="PROSITE" id="PS50883"/>
    </source>
</evidence>
<dbReference type="InterPro" id="IPR035965">
    <property type="entry name" value="PAS-like_dom_sf"/>
</dbReference>
<sequence length="719" mass="79228">MNDTARTGRLLLVDDDGMLRMLAAESLRHAGFEVSEADCGEIALHACEEDEFDLILLDVMMPGIDGYTVCAALRRDARARWLPIVMLTGLDDTDSIERAYAAGATDFVTKPINWALLTHRVRYALRASRALAEVRRSQASLAQAQRQARMGNWQWSLNDARFTCSDELRRIFGDLELAGSGTPERFLSRVRASDKTMVDAARKALLHDGTAYRLSYAMESLDGRMVEVLEQTQAVRDAAGRMVRIEGITQDISERVQAKRRIEHLAMHDSLTGLANRRFFTELVTVELARTRRARGSCALLHLDLDHFKSVNDAFGDAAGDRFLCQIADRLKLSVRESDLLALNPPMRPAEMVARIDGDAFTLLLIDVRVASDAALVAERLLHSVSRPLLLDGRELVLTACIGIAVFPRDADSVENLWRHAEQALYAAKGAGPAHCRFFDDEMNSAASAKLQLENELRRAIGEGQLRLHFQPKVDASSGRMSGAEALVRWQHPRLGLLAPGQFIGLAEECGLIVALGDWVVGAAARHLKQWSNAGLDPVRVSVNLASPSFQQDDIAEKLADALRRVGISPRQLVLELTESLLMVDAERTIIRLQSLRERGFSLSLDDFGTGYSSLSYLKRFPIDELKIDRAFVTDVARGGKDAAIALSIIELGKQFGMRVVAEGIETREQSEFLLAHGCSIQQGFLFSRPLPLDRFEAVLAAGGRFDVGLSTATNSVGG</sequence>
<feature type="domain" description="Response regulatory" evidence="2">
    <location>
        <begin position="9"/>
        <end position="125"/>
    </location>
</feature>
<dbReference type="STRING" id="1454004.AW11_01744"/>
<dbReference type="InterPro" id="IPR043128">
    <property type="entry name" value="Rev_trsase/Diguanyl_cyclase"/>
</dbReference>
<dbReference type="PANTHER" id="PTHR44757:SF2">
    <property type="entry name" value="BIOFILM ARCHITECTURE MAINTENANCE PROTEIN MBAA"/>
    <property type="match status" value="1"/>
</dbReference>
<dbReference type="PROSITE" id="PS50110">
    <property type="entry name" value="RESPONSE_REGULATORY"/>
    <property type="match status" value="1"/>
</dbReference>
<dbReference type="Gene3D" id="3.40.50.2300">
    <property type="match status" value="1"/>
</dbReference>
<dbReference type="Pfam" id="PF00990">
    <property type="entry name" value="GGDEF"/>
    <property type="match status" value="1"/>
</dbReference>
<dbReference type="InterPro" id="IPR000160">
    <property type="entry name" value="GGDEF_dom"/>
</dbReference>
<dbReference type="Pfam" id="PF00563">
    <property type="entry name" value="EAL"/>
    <property type="match status" value="1"/>
</dbReference>
<dbReference type="InterPro" id="IPR000700">
    <property type="entry name" value="PAS-assoc_C"/>
</dbReference>
<dbReference type="PROSITE" id="PS50113">
    <property type="entry name" value="PAC"/>
    <property type="match status" value="1"/>
</dbReference>
<dbReference type="Gene3D" id="3.30.450.20">
    <property type="entry name" value="PAS domain"/>
    <property type="match status" value="1"/>
</dbReference>
<dbReference type="Proteomes" id="UP000022141">
    <property type="component" value="Unassembled WGS sequence"/>
</dbReference>
<accession>A0A011QJA7</accession>
<dbReference type="InterPro" id="IPR035919">
    <property type="entry name" value="EAL_sf"/>
</dbReference>
<dbReference type="SUPFAM" id="SSF55073">
    <property type="entry name" value="Nucleotide cyclase"/>
    <property type="match status" value="1"/>
</dbReference>
<reference evidence="6" key="1">
    <citation type="submission" date="2014-02" db="EMBL/GenBank/DDBJ databases">
        <title>Expanding our view of genomic diversity in Candidatus Accumulibacter clades.</title>
        <authorList>
            <person name="Skennerton C.T."/>
            <person name="Barr J.J."/>
            <person name="Slater F.R."/>
            <person name="Bond P.L."/>
            <person name="Tyson G.W."/>
        </authorList>
    </citation>
    <scope>NUCLEOTIDE SEQUENCE [LARGE SCALE GENOMIC DNA]</scope>
</reference>
<dbReference type="InterPro" id="IPR001789">
    <property type="entry name" value="Sig_transdc_resp-reg_receiver"/>
</dbReference>
<keyword evidence="7" id="KW-1185">Reference proteome</keyword>
<proteinExistence type="predicted"/>
<dbReference type="PROSITE" id="PS50887">
    <property type="entry name" value="GGDEF"/>
    <property type="match status" value="1"/>
</dbReference>
<dbReference type="CDD" id="cd01949">
    <property type="entry name" value="GGDEF"/>
    <property type="match status" value="1"/>
</dbReference>
<dbReference type="SUPFAM" id="SSF141868">
    <property type="entry name" value="EAL domain-like"/>
    <property type="match status" value="1"/>
</dbReference>
<feature type="domain" description="EAL" evidence="4">
    <location>
        <begin position="450"/>
        <end position="704"/>
    </location>
</feature>
<dbReference type="SUPFAM" id="SSF52172">
    <property type="entry name" value="CheY-like"/>
    <property type="match status" value="1"/>
</dbReference>
<dbReference type="InterPro" id="IPR011006">
    <property type="entry name" value="CheY-like_superfamily"/>
</dbReference>
<dbReference type="eggNOG" id="COG5001">
    <property type="taxonomic scope" value="Bacteria"/>
</dbReference>
<dbReference type="EMBL" id="JEMY01000019">
    <property type="protein sequence ID" value="EXI89110.1"/>
    <property type="molecule type" value="Genomic_DNA"/>
</dbReference>
<dbReference type="InterPro" id="IPR052155">
    <property type="entry name" value="Biofilm_reg_signaling"/>
</dbReference>
<organism evidence="6 7">
    <name type="scientific">Accumulibacter regalis</name>
    <dbReference type="NCBI Taxonomy" id="522306"/>
    <lineage>
        <taxon>Bacteria</taxon>
        <taxon>Pseudomonadati</taxon>
        <taxon>Pseudomonadota</taxon>
        <taxon>Betaproteobacteria</taxon>
        <taxon>Candidatus Accumulibacter</taxon>
    </lineage>
</organism>
<evidence type="ECO:0000256" key="1">
    <source>
        <dbReference type="PROSITE-ProRule" id="PRU00169"/>
    </source>
</evidence>
<dbReference type="PANTHER" id="PTHR44757">
    <property type="entry name" value="DIGUANYLATE CYCLASE DGCP"/>
    <property type="match status" value="1"/>
</dbReference>
<dbReference type="Pfam" id="PF08447">
    <property type="entry name" value="PAS_3"/>
    <property type="match status" value="1"/>
</dbReference>
<dbReference type="Gene3D" id="2.10.70.100">
    <property type="match status" value="1"/>
</dbReference>
<feature type="domain" description="GGDEF" evidence="5">
    <location>
        <begin position="296"/>
        <end position="441"/>
    </location>
</feature>
<dbReference type="NCBIfam" id="TIGR00254">
    <property type="entry name" value="GGDEF"/>
    <property type="match status" value="1"/>
</dbReference>
<gene>
    <name evidence="6" type="primary">cph2_5</name>
    <name evidence="6" type="ORF">AW11_01744</name>
</gene>
<keyword evidence="1" id="KW-0597">Phosphoprotein</keyword>
<dbReference type="CDD" id="cd01948">
    <property type="entry name" value="EAL"/>
    <property type="match status" value="1"/>
</dbReference>
<dbReference type="SMART" id="SM00267">
    <property type="entry name" value="GGDEF"/>
    <property type="match status" value="1"/>
</dbReference>
<dbReference type="SUPFAM" id="SSF55785">
    <property type="entry name" value="PYP-like sensor domain (PAS domain)"/>
    <property type="match status" value="1"/>
</dbReference>
<dbReference type="AlphaFoldDB" id="A0A011QJA7"/>
<dbReference type="SMART" id="SM00448">
    <property type="entry name" value="REC"/>
    <property type="match status" value="1"/>
</dbReference>
<protein>
    <submittedName>
        <fullName evidence="6">Bacteriophytochrome cph2</fullName>
    </submittedName>
</protein>
<evidence type="ECO:0000313" key="6">
    <source>
        <dbReference type="EMBL" id="EXI89110.1"/>
    </source>
</evidence>
<dbReference type="FunFam" id="3.20.20.450:FF:000001">
    <property type="entry name" value="Cyclic di-GMP phosphodiesterase yahA"/>
    <property type="match status" value="1"/>
</dbReference>
<dbReference type="Pfam" id="PF00072">
    <property type="entry name" value="Response_reg"/>
    <property type="match status" value="1"/>
</dbReference>
<dbReference type="InterPro" id="IPR001633">
    <property type="entry name" value="EAL_dom"/>
</dbReference>
<feature type="modified residue" description="4-aspartylphosphate" evidence="1">
    <location>
        <position position="58"/>
    </location>
</feature>
<dbReference type="Gene3D" id="3.30.70.270">
    <property type="match status" value="1"/>
</dbReference>
<dbReference type="PATRIC" id="fig|1454004.3.peg.1796"/>